<accession>A0A6J4VJ06</accession>
<reference evidence="2" key="1">
    <citation type="submission" date="2020-02" db="EMBL/GenBank/DDBJ databases">
        <authorList>
            <person name="Meier V. D."/>
        </authorList>
    </citation>
    <scope>NUCLEOTIDE SEQUENCE</scope>
    <source>
        <strain evidence="2">AVDCRST_MAG19</strain>
    </source>
</reference>
<evidence type="ECO:0000256" key="1">
    <source>
        <dbReference type="SAM" id="MobiDB-lite"/>
    </source>
</evidence>
<feature type="compositionally biased region" description="Basic residues" evidence="1">
    <location>
        <begin position="230"/>
        <end position="247"/>
    </location>
</feature>
<feature type="region of interest" description="Disordered" evidence="1">
    <location>
        <begin position="137"/>
        <end position="257"/>
    </location>
</feature>
<organism evidence="2">
    <name type="scientific">uncultured Thermomicrobiales bacterium</name>
    <dbReference type="NCBI Taxonomy" id="1645740"/>
    <lineage>
        <taxon>Bacteria</taxon>
        <taxon>Pseudomonadati</taxon>
        <taxon>Thermomicrobiota</taxon>
        <taxon>Thermomicrobia</taxon>
        <taxon>Thermomicrobiales</taxon>
        <taxon>environmental samples</taxon>
    </lineage>
</organism>
<feature type="region of interest" description="Disordered" evidence="1">
    <location>
        <begin position="274"/>
        <end position="293"/>
    </location>
</feature>
<feature type="compositionally biased region" description="Basic residues" evidence="1">
    <location>
        <begin position="36"/>
        <end position="48"/>
    </location>
</feature>
<sequence length="293" mass="33441">EHHRPADVDRPRTGRDVFSPGGRALPDLRPDGRSQLRPRRLLHLGRLRRLVDRRPRRGRSRPDRRVPPRAGGRHARGRGVGGGRRDRSPAPALPPPDLPGARHPRDRPRPQPADVGHLAAGRPPLSAARLVGGHEHRVRGAGAEQPVSPDRRRPRGPRRAAPLPAADTLRADRSRWRRESGDGPGAGDRRRPRLHPRLRPRRGTGRTGRRLRRRLLRVDQPELRLGQPHLRLHRRRHRRPRLGHRQRPGGGRDRPCPAVRQLLHELGWRLRRRLAARRRPPRPPARPPRDAAV</sequence>
<feature type="compositionally biased region" description="Low complexity" evidence="1">
    <location>
        <begin position="159"/>
        <end position="168"/>
    </location>
</feature>
<protein>
    <submittedName>
        <fullName evidence="2">High-affinity branched-chain amino acid transport system permease protein LivH</fullName>
    </submittedName>
</protein>
<name>A0A6J4VJ06_9BACT</name>
<feature type="non-terminal residue" evidence="2">
    <location>
        <position position="293"/>
    </location>
</feature>
<dbReference type="AlphaFoldDB" id="A0A6J4VJ06"/>
<proteinExistence type="predicted"/>
<gene>
    <name evidence="2" type="ORF">AVDCRST_MAG19-3951</name>
</gene>
<feature type="region of interest" description="Disordered" evidence="1">
    <location>
        <begin position="1"/>
        <end position="122"/>
    </location>
</feature>
<dbReference type="EMBL" id="CADCWL010000220">
    <property type="protein sequence ID" value="CAA9580857.1"/>
    <property type="molecule type" value="Genomic_DNA"/>
</dbReference>
<feature type="compositionally biased region" description="Basic and acidic residues" evidence="1">
    <location>
        <begin position="169"/>
        <end position="181"/>
    </location>
</feature>
<feature type="non-terminal residue" evidence="2">
    <location>
        <position position="1"/>
    </location>
</feature>
<evidence type="ECO:0000313" key="2">
    <source>
        <dbReference type="EMBL" id="CAA9580857.1"/>
    </source>
</evidence>
<feature type="compositionally biased region" description="Basic and acidic residues" evidence="1">
    <location>
        <begin position="1"/>
        <end position="15"/>
    </location>
</feature>
<feature type="compositionally biased region" description="Basic residues" evidence="1">
    <location>
        <begin position="190"/>
        <end position="215"/>
    </location>
</feature>